<keyword evidence="1" id="KW-0472">Membrane</keyword>
<protein>
    <submittedName>
        <fullName evidence="2">DUF2177 family protein</fullName>
    </submittedName>
</protein>
<comment type="caution">
    <text evidence="2">The sequence shown here is derived from an EMBL/GenBank/DDBJ whole genome shotgun (WGS) entry which is preliminary data.</text>
</comment>
<feature type="transmembrane region" description="Helical" evidence="1">
    <location>
        <begin position="113"/>
        <end position="134"/>
    </location>
</feature>
<keyword evidence="3" id="KW-1185">Reference proteome</keyword>
<evidence type="ECO:0000313" key="3">
    <source>
        <dbReference type="Proteomes" id="UP001595897"/>
    </source>
</evidence>
<proteinExistence type="predicted"/>
<sequence length="145" mass="16252">MNKLKPLGITYLSILVTYLIADFIWLGIIAKADYSNSIGHLMRDSYPMWPWIAFYLIYSACILRLAIFNGAKPTFARVFANAFILGLASYGAYNLTNYAILADWPLSITFKDWIWGTSITTASALVGFFALSFATRRLEKAQSAV</sequence>
<gene>
    <name evidence="2" type="ORF">ACFO4O_15905</name>
</gene>
<dbReference type="RefSeq" id="WP_382410309.1">
    <property type="nucleotide sequence ID" value="NZ_JBHSGU010000019.1"/>
</dbReference>
<feature type="transmembrane region" description="Helical" evidence="1">
    <location>
        <begin position="74"/>
        <end position="93"/>
    </location>
</feature>
<keyword evidence="1" id="KW-1133">Transmembrane helix</keyword>
<accession>A0ABV9LZ92</accession>
<keyword evidence="1" id="KW-0812">Transmembrane</keyword>
<evidence type="ECO:0000313" key="2">
    <source>
        <dbReference type="EMBL" id="MFC4701640.1"/>
    </source>
</evidence>
<dbReference type="InterPro" id="IPR018687">
    <property type="entry name" value="DUF2177_membr"/>
</dbReference>
<organism evidence="2 3">
    <name type="scientific">Glaciecola siphonariae</name>
    <dbReference type="NCBI Taxonomy" id="521012"/>
    <lineage>
        <taxon>Bacteria</taxon>
        <taxon>Pseudomonadati</taxon>
        <taxon>Pseudomonadota</taxon>
        <taxon>Gammaproteobacteria</taxon>
        <taxon>Alteromonadales</taxon>
        <taxon>Alteromonadaceae</taxon>
        <taxon>Glaciecola</taxon>
    </lineage>
</organism>
<feature type="transmembrane region" description="Helical" evidence="1">
    <location>
        <begin position="48"/>
        <end position="67"/>
    </location>
</feature>
<reference evidence="3" key="1">
    <citation type="journal article" date="2019" name="Int. J. Syst. Evol. Microbiol.">
        <title>The Global Catalogue of Microorganisms (GCM) 10K type strain sequencing project: providing services to taxonomists for standard genome sequencing and annotation.</title>
        <authorList>
            <consortium name="The Broad Institute Genomics Platform"/>
            <consortium name="The Broad Institute Genome Sequencing Center for Infectious Disease"/>
            <person name="Wu L."/>
            <person name="Ma J."/>
        </authorList>
    </citation>
    <scope>NUCLEOTIDE SEQUENCE [LARGE SCALE GENOMIC DNA]</scope>
    <source>
        <strain evidence="3">KACC 12507</strain>
    </source>
</reference>
<name>A0ABV9LZ92_9ALTE</name>
<feature type="transmembrane region" description="Helical" evidence="1">
    <location>
        <begin position="7"/>
        <end position="28"/>
    </location>
</feature>
<evidence type="ECO:0000256" key="1">
    <source>
        <dbReference type="SAM" id="Phobius"/>
    </source>
</evidence>
<dbReference type="EMBL" id="JBHSGU010000019">
    <property type="protein sequence ID" value="MFC4701640.1"/>
    <property type="molecule type" value="Genomic_DNA"/>
</dbReference>
<dbReference type="Proteomes" id="UP001595897">
    <property type="component" value="Unassembled WGS sequence"/>
</dbReference>
<dbReference type="Pfam" id="PF09945">
    <property type="entry name" value="DUF2177"/>
    <property type="match status" value="1"/>
</dbReference>